<dbReference type="STRING" id="1223802.SUTH_00843"/>
<dbReference type="HOGENOM" id="CLU_173226_1_0_4"/>
<dbReference type="AlphaFoldDB" id="W0SD08"/>
<feature type="transmembrane region" description="Helical" evidence="1">
    <location>
        <begin position="44"/>
        <end position="67"/>
    </location>
</feature>
<proteinExistence type="predicted"/>
<evidence type="ECO:0000256" key="1">
    <source>
        <dbReference type="SAM" id="Phobius"/>
    </source>
</evidence>
<dbReference type="Proteomes" id="UP000031637">
    <property type="component" value="Chromosome"/>
</dbReference>
<evidence type="ECO:0000313" key="2">
    <source>
        <dbReference type="EMBL" id="BAO28650.1"/>
    </source>
</evidence>
<evidence type="ECO:0008006" key="4">
    <source>
        <dbReference type="Google" id="ProtNLM"/>
    </source>
</evidence>
<protein>
    <recommendedName>
        <fullName evidence="4">Transmembrane protein</fullName>
    </recommendedName>
</protein>
<dbReference type="RefSeq" id="WP_052473207.1">
    <property type="nucleotide sequence ID" value="NZ_AP012547.1"/>
</dbReference>
<accession>W0SD08</accession>
<gene>
    <name evidence="2" type="ORF">SUTH_00843</name>
</gene>
<dbReference type="KEGG" id="shd:SUTH_00843"/>
<evidence type="ECO:0000313" key="3">
    <source>
        <dbReference type="Proteomes" id="UP000031637"/>
    </source>
</evidence>
<dbReference type="OrthoDB" id="6197657at2"/>
<reference evidence="2 3" key="1">
    <citation type="journal article" date="2014" name="Syst. Appl. Microbiol.">
        <title>Complete genomes of freshwater sulfur oxidizers Sulfuricella denitrificans skB26 and Sulfuritalea hydrogenivorans sk43H: genetic insights into the sulfur oxidation pathway of betaproteobacteria.</title>
        <authorList>
            <person name="Watanabe T."/>
            <person name="Kojima H."/>
            <person name="Fukui M."/>
        </authorList>
    </citation>
    <scope>NUCLEOTIDE SEQUENCE [LARGE SCALE GENOMIC DNA]</scope>
    <source>
        <strain evidence="2">DSM22779</strain>
    </source>
</reference>
<keyword evidence="3" id="KW-1185">Reference proteome</keyword>
<name>W0SD08_9PROT</name>
<dbReference type="EMBL" id="AP012547">
    <property type="protein sequence ID" value="BAO28650.1"/>
    <property type="molecule type" value="Genomic_DNA"/>
</dbReference>
<sequence length="91" mass="10041">MQKIFWVLWPSFLVAGIAEGIFFTVIDPQELYLFGEPVHFSKIATYSIGFFGFWLICAASSLMTWFLQLSAIEVNKGVGAVSGNGGDSVRN</sequence>
<keyword evidence="1" id="KW-0812">Transmembrane</keyword>
<keyword evidence="1" id="KW-1133">Transmembrane helix</keyword>
<keyword evidence="1" id="KW-0472">Membrane</keyword>
<organism evidence="2 3">
    <name type="scientific">Sulfuritalea hydrogenivorans sk43H</name>
    <dbReference type="NCBI Taxonomy" id="1223802"/>
    <lineage>
        <taxon>Bacteria</taxon>
        <taxon>Pseudomonadati</taxon>
        <taxon>Pseudomonadota</taxon>
        <taxon>Betaproteobacteria</taxon>
        <taxon>Nitrosomonadales</taxon>
        <taxon>Sterolibacteriaceae</taxon>
        <taxon>Sulfuritalea</taxon>
    </lineage>
</organism>